<evidence type="ECO:0000313" key="3">
    <source>
        <dbReference type="EMBL" id="KAF9676763.1"/>
    </source>
</evidence>
<dbReference type="EMBL" id="JADGMS010000008">
    <property type="protein sequence ID" value="KAF9676763.1"/>
    <property type="molecule type" value="Genomic_DNA"/>
</dbReference>
<dbReference type="AlphaFoldDB" id="A0A835N0W5"/>
<accession>A0A835N0W5</accession>
<evidence type="ECO:0000256" key="2">
    <source>
        <dbReference type="SAM" id="MobiDB-lite"/>
    </source>
</evidence>
<evidence type="ECO:0000313" key="4">
    <source>
        <dbReference type="Proteomes" id="UP000657918"/>
    </source>
</evidence>
<feature type="region of interest" description="Disordered" evidence="2">
    <location>
        <begin position="650"/>
        <end position="701"/>
    </location>
</feature>
<comment type="caution">
    <text evidence="3">The sequence shown here is derived from an EMBL/GenBank/DDBJ whole genome shotgun (WGS) entry which is preliminary data.</text>
</comment>
<feature type="coiled-coil region" evidence="1">
    <location>
        <begin position="390"/>
        <end position="424"/>
    </location>
</feature>
<proteinExistence type="predicted"/>
<protein>
    <submittedName>
        <fullName evidence="3">Uncharacterized protein</fullName>
    </submittedName>
</protein>
<keyword evidence="1" id="KW-0175">Coiled coil</keyword>
<name>A0A835N0W5_9ROSI</name>
<reference evidence="3 4" key="1">
    <citation type="submission" date="2020-10" db="EMBL/GenBank/DDBJ databases">
        <title>Plant Genome Project.</title>
        <authorList>
            <person name="Zhang R.-G."/>
        </authorList>
    </citation>
    <scope>NUCLEOTIDE SEQUENCE [LARGE SCALE GENOMIC DNA]</scope>
    <source>
        <strain evidence="3">FAFU-HL-1</strain>
        <tissue evidence="3">Leaf</tissue>
    </source>
</reference>
<dbReference type="Proteomes" id="UP000657918">
    <property type="component" value="Chromosome 8"/>
</dbReference>
<gene>
    <name evidence="3" type="ORF">SADUNF_Sadunf08G0036800</name>
</gene>
<feature type="compositionally biased region" description="Polar residues" evidence="2">
    <location>
        <begin position="669"/>
        <end position="687"/>
    </location>
</feature>
<feature type="compositionally biased region" description="Basic and acidic residues" evidence="2">
    <location>
        <begin position="688"/>
        <end position="697"/>
    </location>
</feature>
<sequence length="750" mass="84591">MSWLRSAVSKAVEAGNKNNLTRAVKTYADSVVHQAGQAVAEGAKILQDRIGNRNYKSAKQTAKRLEEVAISCRGKERVLLLRRWVVVLKQFEKLSGGFAEDKQTSVEQNVGPDVSTGSPRKKSLPMVLYYDSDVGGEPMTFRDVFLQSQALEGISMSMILEAPNEEEISLLLEVFRLCLTGGQEVHNAIVSSIQDLASAFSSYQDEVLVKREELLLFAQNAITGLKINYDLARIDAEAKVLKNKLDGIMHSEKPSIEDQEKVSDENAKVTIEALKEALAQIRICSRLEGLLLKKKTLSLGDSPEIHAQKVDKLKVLSESLASSTSKAEKRILDHRYEVNLKYYSRSQNGFAHILFKFVDSLPSISLHQIASQVLLRSQKEEALQVRVAKADEANEKEKEIVAEISVLEKQRDELEAELKRLTLSFLVPHSFPFIDLKHLKTVQTLQVNISLAAVNARLRNAREERDQFDEANSQIVEHLKTKEDEVSKSIAACKVEAYILTTWLNFLEDTWVLQQTYSEAKEKQVNDELERHEDYFVKLAIHLLTGYKKELEPSIIRIEKFVESLKNLSGGLEIASNVGNEDSKELNPRKNIEEEYLDYEAKIITTFSVVDNMREQFYAQKGASSRKDDTSVEELFDDIEKLRGKFESIERPNLELEAPTPKADDSSEKSLGSPSHISSQNVTTLKSNIDEHPREPAVEADEVLDPAAELARLESEFGKDARDYSTEEIGDWEFDELERELRSGETATKN</sequence>
<dbReference type="OrthoDB" id="2019255at2759"/>
<organism evidence="3 4">
    <name type="scientific">Salix dunnii</name>
    <dbReference type="NCBI Taxonomy" id="1413687"/>
    <lineage>
        <taxon>Eukaryota</taxon>
        <taxon>Viridiplantae</taxon>
        <taxon>Streptophyta</taxon>
        <taxon>Embryophyta</taxon>
        <taxon>Tracheophyta</taxon>
        <taxon>Spermatophyta</taxon>
        <taxon>Magnoliopsida</taxon>
        <taxon>eudicotyledons</taxon>
        <taxon>Gunneridae</taxon>
        <taxon>Pentapetalae</taxon>
        <taxon>rosids</taxon>
        <taxon>fabids</taxon>
        <taxon>Malpighiales</taxon>
        <taxon>Salicaceae</taxon>
        <taxon>Saliceae</taxon>
        <taxon>Salix</taxon>
    </lineage>
</organism>
<dbReference type="PANTHER" id="PTHR34121">
    <property type="entry name" value="MYOSIN-11"/>
    <property type="match status" value="1"/>
</dbReference>
<dbReference type="PANTHER" id="PTHR34121:SF1">
    <property type="entry name" value="FILAMIN-A-INTERACTING PROTEIN 1"/>
    <property type="match status" value="1"/>
</dbReference>
<evidence type="ECO:0000256" key="1">
    <source>
        <dbReference type="SAM" id="Coils"/>
    </source>
</evidence>
<keyword evidence="4" id="KW-1185">Reference proteome</keyword>